<feature type="compositionally biased region" description="Basic and acidic residues" evidence="1">
    <location>
        <begin position="198"/>
        <end position="213"/>
    </location>
</feature>
<accession>A0AA38VUU2</accession>
<dbReference type="Pfam" id="PF12511">
    <property type="entry name" value="DUF3716"/>
    <property type="match status" value="1"/>
</dbReference>
<evidence type="ECO:0000256" key="1">
    <source>
        <dbReference type="SAM" id="MobiDB-lite"/>
    </source>
</evidence>
<feature type="region of interest" description="Disordered" evidence="1">
    <location>
        <begin position="250"/>
        <end position="277"/>
    </location>
</feature>
<comment type="caution">
    <text evidence="2">The sequence shown here is derived from an EMBL/GenBank/DDBJ whole genome shotgun (WGS) entry which is preliminary data.</text>
</comment>
<dbReference type="EMBL" id="JANBVN010000057">
    <property type="protein sequence ID" value="KAJ9152267.1"/>
    <property type="molecule type" value="Genomic_DNA"/>
</dbReference>
<feature type="region of interest" description="Disordered" evidence="1">
    <location>
        <begin position="186"/>
        <end position="219"/>
    </location>
</feature>
<organism evidence="2 3">
    <name type="scientific">Coniochaeta hoffmannii</name>
    <dbReference type="NCBI Taxonomy" id="91930"/>
    <lineage>
        <taxon>Eukaryota</taxon>
        <taxon>Fungi</taxon>
        <taxon>Dikarya</taxon>
        <taxon>Ascomycota</taxon>
        <taxon>Pezizomycotina</taxon>
        <taxon>Sordariomycetes</taxon>
        <taxon>Sordariomycetidae</taxon>
        <taxon>Coniochaetales</taxon>
        <taxon>Coniochaetaceae</taxon>
        <taxon>Coniochaeta</taxon>
    </lineage>
</organism>
<reference evidence="2" key="1">
    <citation type="submission" date="2022-07" db="EMBL/GenBank/DDBJ databases">
        <title>Fungi with potential for degradation of polypropylene.</title>
        <authorList>
            <person name="Gostincar C."/>
        </authorList>
    </citation>
    <scope>NUCLEOTIDE SEQUENCE</scope>
    <source>
        <strain evidence="2">EXF-13287</strain>
    </source>
</reference>
<protein>
    <submittedName>
        <fullName evidence="2">Uncharacterized protein</fullName>
    </submittedName>
</protein>
<evidence type="ECO:0000313" key="2">
    <source>
        <dbReference type="EMBL" id="KAJ9152267.1"/>
    </source>
</evidence>
<feature type="compositionally biased region" description="Polar residues" evidence="1">
    <location>
        <begin position="1"/>
        <end position="17"/>
    </location>
</feature>
<feature type="region of interest" description="Disordered" evidence="1">
    <location>
        <begin position="1"/>
        <end position="61"/>
    </location>
</feature>
<dbReference type="Proteomes" id="UP001174691">
    <property type="component" value="Unassembled WGS sequence"/>
</dbReference>
<keyword evidence="3" id="KW-1185">Reference proteome</keyword>
<proteinExistence type="predicted"/>
<gene>
    <name evidence="2" type="ORF">NKR19_g4536</name>
</gene>
<name>A0AA38VUU2_9PEZI</name>
<dbReference type="AlphaFoldDB" id="A0AA38VUU2"/>
<dbReference type="InterPro" id="IPR022190">
    <property type="entry name" value="DUF3716"/>
</dbReference>
<sequence length="277" mass="30291">MSEPSQTSDTPQASGNAQAEPLSHPTEVPQSFPQKRRGRPPGRPNTTVKESDYENNPSVQRWNASKIDTAIPAVAINIREALPESFLTRDPQRAIFRLSSREFIYFVQGWITSRQIASQRPSYVNGLLIHSRGEDSPVSCDQCADKRGKNALGPFLTCRVLPGNFHNSCSNCKWFDTTSACSLYTGPKPNRKRKAKGSRGEGEGAEKDARDLAPDAMSAALLRVEGQDEVSAHLTSVERTANDTELTVLALPQQDVGRPVTQENASSIPSGIDAETR</sequence>
<evidence type="ECO:0000313" key="3">
    <source>
        <dbReference type="Proteomes" id="UP001174691"/>
    </source>
</evidence>